<organism evidence="2 3">
    <name type="scientific">Paenibacillus harenae</name>
    <dbReference type="NCBI Taxonomy" id="306543"/>
    <lineage>
        <taxon>Bacteria</taxon>
        <taxon>Bacillati</taxon>
        <taxon>Bacillota</taxon>
        <taxon>Bacilli</taxon>
        <taxon>Bacillales</taxon>
        <taxon>Paenibacillaceae</taxon>
        <taxon>Paenibacillus</taxon>
    </lineage>
</organism>
<dbReference type="Proteomes" id="UP001229346">
    <property type="component" value="Unassembled WGS sequence"/>
</dbReference>
<evidence type="ECO:0000256" key="1">
    <source>
        <dbReference type="SAM" id="Phobius"/>
    </source>
</evidence>
<comment type="caution">
    <text evidence="2">The sequence shown here is derived from an EMBL/GenBank/DDBJ whole genome shotgun (WGS) entry which is preliminary data.</text>
</comment>
<keyword evidence="1" id="KW-0472">Membrane</keyword>
<proteinExistence type="predicted"/>
<protein>
    <submittedName>
        <fullName evidence="2">Uncharacterized protein</fullName>
    </submittedName>
</protein>
<feature type="transmembrane region" description="Helical" evidence="1">
    <location>
        <begin position="5"/>
        <end position="21"/>
    </location>
</feature>
<dbReference type="EMBL" id="JAUSSU010000003">
    <property type="protein sequence ID" value="MDQ0112090.1"/>
    <property type="molecule type" value="Genomic_DNA"/>
</dbReference>
<gene>
    <name evidence="2" type="ORF">J2T15_001525</name>
</gene>
<feature type="transmembrane region" description="Helical" evidence="1">
    <location>
        <begin position="41"/>
        <end position="65"/>
    </location>
</feature>
<accession>A0ABT9U095</accession>
<keyword evidence="1" id="KW-1133">Transmembrane helix</keyword>
<evidence type="ECO:0000313" key="2">
    <source>
        <dbReference type="EMBL" id="MDQ0112090.1"/>
    </source>
</evidence>
<evidence type="ECO:0000313" key="3">
    <source>
        <dbReference type="Proteomes" id="UP001229346"/>
    </source>
</evidence>
<sequence length="296" mass="33958">MLGTIWLLSLALCIFVIYLIYRKRQEEENGLFLKLLVYSFIGAFSLGLNGVKLPLGFFIGLFIVARPNKRNRKSKQYAILFGLLLYIWSLAAPAAGQAWYEREQAIEVQADNLYELSFQDMWAAVDAEFHLAGSAKLERFETDYRSDGLIDGMRLEFVDQDNEGFVHYRAELRGKGSKLHVTRIRIEGPWYQYDRALEMFWFAERLDSFNLSALKPSGSDYPTYRLETREGGYVSYGIKDTENYVVDEGGITVLEDDELPVTGFWLNVCGWNAISGQQERYSCAASADFLFDVEYS</sequence>
<reference evidence="2 3" key="1">
    <citation type="submission" date="2023-07" db="EMBL/GenBank/DDBJ databases">
        <title>Sorghum-associated microbial communities from plants grown in Nebraska, USA.</title>
        <authorList>
            <person name="Schachtman D."/>
        </authorList>
    </citation>
    <scope>NUCLEOTIDE SEQUENCE [LARGE SCALE GENOMIC DNA]</scope>
    <source>
        <strain evidence="2 3">CC482</strain>
    </source>
</reference>
<name>A0ABT9U095_PAEHA</name>
<keyword evidence="3" id="KW-1185">Reference proteome</keyword>
<keyword evidence="1" id="KW-0812">Transmembrane</keyword>
<dbReference type="RefSeq" id="WP_307202644.1">
    <property type="nucleotide sequence ID" value="NZ_JAUSSU010000003.1"/>
</dbReference>
<feature type="transmembrane region" description="Helical" evidence="1">
    <location>
        <begin position="77"/>
        <end position="100"/>
    </location>
</feature>